<dbReference type="GO" id="GO:0004386">
    <property type="term" value="F:helicase activity"/>
    <property type="evidence" value="ECO:0007669"/>
    <property type="project" value="UniProtKB-KW"/>
</dbReference>
<comment type="caution">
    <text evidence="2">The sequence shown here is derived from an EMBL/GenBank/DDBJ whole genome shotgun (WGS) entry which is preliminary data.</text>
</comment>
<evidence type="ECO:0000313" key="2">
    <source>
        <dbReference type="EMBL" id="MFC0213203.1"/>
    </source>
</evidence>
<dbReference type="EMBL" id="JBHLWN010000046">
    <property type="protein sequence ID" value="MFC0213203.1"/>
    <property type="molecule type" value="Genomic_DNA"/>
</dbReference>
<dbReference type="RefSeq" id="WP_377470473.1">
    <property type="nucleotide sequence ID" value="NZ_JBHLWN010000046.1"/>
</dbReference>
<evidence type="ECO:0000259" key="1">
    <source>
        <dbReference type="Pfam" id="PF13625"/>
    </source>
</evidence>
<dbReference type="Proteomes" id="UP001589776">
    <property type="component" value="Unassembled WGS sequence"/>
</dbReference>
<keyword evidence="2" id="KW-0378">Hydrolase</keyword>
<sequence length="698" mass="76835">MMVSDALRKLAPAARLQLEANALLRRLSEAPELKELAEGHEGDNRYEPLYSTTLGAGLLSAELSDAERTTLRIIVSRFANEPFDEAALAKRAEDEAPGAELRLGLAGLRALGIVVTVRKAWGERLHALPYDALGAWQAVLFGEPELSCGDNKDTELTASAPGALDDDLFALLAFAAKQELILTQKGTIAKRQLQALHSVLKLPEDAALRQLQLAYGTGSSNGYEPGLAIVLDAALRFGLLAAEDGALRVQEAPLRAWLSLPRGRRGDMLQAAWFQRQWPREPLLQRAAAALLHAPRGAWLALPRLAAWLGGIARGGVSAEPLLLAQLAETQWLQPLAALGWLELARHTHTGETLLRIPDKPEDAQQEPSGRIYVQPDFELIVPSDTAAAVRWELERFADRFSSDQVHMYRITKSSVQFACEQGMTAAEIERFLAEHSRFGLPDNVGLAIRQWAGEYGRISFARASLLRCADAQLADELARNPRLAPYLLERLGDTVFVVRGERLRDLQAALDKAGYAPRKAVMELGMAEEDKHAGNGDNTGFAGAAANGFAPDRSAGEPNSEERAAFRFLAAAGDAGRGLLDATDPLLYYDLEPELPPRPERRAREAELRDVPAVWWKDYRTYHASTRKEMIRKAIEAEALLKLRLGGQDRTIAPKRLLEERDSWCIVGIDRSSGSEIRFGGDEWQEMKFVVPGMNDR</sequence>
<gene>
    <name evidence="2" type="ORF">ACFFK0_12175</name>
</gene>
<proteinExistence type="predicted"/>
<keyword evidence="3" id="KW-1185">Reference proteome</keyword>
<dbReference type="Pfam" id="PF13625">
    <property type="entry name" value="Helicase_C_3"/>
    <property type="match status" value="1"/>
</dbReference>
<name>A0ABV6DKM0_9BACL</name>
<protein>
    <submittedName>
        <fullName evidence="2">Helicase-associated domain-containing protein</fullName>
    </submittedName>
</protein>
<feature type="domain" description="Helicase XPB/Ssl2 N-terminal" evidence="1">
    <location>
        <begin position="373"/>
        <end position="492"/>
    </location>
</feature>
<organism evidence="2 3">
    <name type="scientific">Paenibacillus chartarius</name>
    <dbReference type="NCBI Taxonomy" id="747481"/>
    <lineage>
        <taxon>Bacteria</taxon>
        <taxon>Bacillati</taxon>
        <taxon>Bacillota</taxon>
        <taxon>Bacilli</taxon>
        <taxon>Bacillales</taxon>
        <taxon>Paenibacillaceae</taxon>
        <taxon>Paenibacillus</taxon>
    </lineage>
</organism>
<reference evidence="2 3" key="1">
    <citation type="submission" date="2024-09" db="EMBL/GenBank/DDBJ databases">
        <authorList>
            <person name="Sun Q."/>
            <person name="Mori K."/>
        </authorList>
    </citation>
    <scope>NUCLEOTIDE SEQUENCE [LARGE SCALE GENOMIC DNA]</scope>
    <source>
        <strain evidence="2 3">CCM 7759</strain>
    </source>
</reference>
<evidence type="ECO:0000313" key="3">
    <source>
        <dbReference type="Proteomes" id="UP001589776"/>
    </source>
</evidence>
<keyword evidence="2" id="KW-0347">Helicase</keyword>
<keyword evidence="2" id="KW-0067">ATP-binding</keyword>
<dbReference type="InterPro" id="IPR032830">
    <property type="entry name" value="XPB/Ssl2_N"/>
</dbReference>
<accession>A0ABV6DKM0</accession>
<keyword evidence="2" id="KW-0547">Nucleotide-binding</keyword>